<keyword evidence="1" id="KW-1003">Cell membrane</keyword>
<dbReference type="RefSeq" id="WP_262684034.1">
    <property type="nucleotide sequence ID" value="NZ_JAOQIO010000033.1"/>
</dbReference>
<keyword evidence="4" id="KW-0564">Palmitate</keyword>
<evidence type="ECO:0000256" key="6">
    <source>
        <dbReference type="SAM" id="SignalP"/>
    </source>
</evidence>
<evidence type="ECO:0000256" key="1">
    <source>
        <dbReference type="ARBA" id="ARBA00022475"/>
    </source>
</evidence>
<accession>A0ABT2UF65</accession>
<proteinExistence type="predicted"/>
<dbReference type="PROSITE" id="PS51257">
    <property type="entry name" value="PROKAR_LIPOPROTEIN"/>
    <property type="match status" value="1"/>
</dbReference>
<dbReference type="EMBL" id="JAOQIO010000033">
    <property type="protein sequence ID" value="MCU6792656.1"/>
    <property type="molecule type" value="Genomic_DNA"/>
</dbReference>
<name>A0ABT2UF65_9BACL</name>
<feature type="signal peptide" evidence="6">
    <location>
        <begin position="1"/>
        <end position="23"/>
    </location>
</feature>
<dbReference type="Gene3D" id="3.40.190.10">
    <property type="entry name" value="Periplasmic binding protein-like II"/>
    <property type="match status" value="2"/>
</dbReference>
<keyword evidence="5" id="KW-0449">Lipoprotein</keyword>
<sequence>MIPIRKKWLTWCAILLLSSAVLGCTGTDSEGLKASPKVEEKADPANELSEKLTITWMARAFEGGGWPDDHPMIQELNNKFNVDLKIQWVSADIYKEKMAVLAASNDFPDIFLALYPDFNRWKKQGLFLDVQPLLDQYPNLANIPDAELKALNPKGRVFGFPFYITQARDTLTVREDWLKKLDLAIPKTLDEFYEVAKAFTTKDPDGNGIQDTSGFTFYMDDNALFRDVEFILAGFGLRNQWRNVDGKLIPYQTQVDEWKQALTFLNRAYKEGVLDKDFAVNKVGASTVKFESGKVGFAMLNPNQFLKSRNTLTKLVPNAAYTPMEPPKGQTGLTGTSNLDMLDKNVINSRIDPKKQRRILMMLDYFLSPAGADFIKHGIEGVHYKKITDDRYQRLQAANMDRQNLINNWIFRPFNPGIQLYKWEDPAQHQAIKNMFAMNEKHKWSNPAAGLESETLTRNGTKLNANFAQAVARIIMGDAPVDSIETASAEWMANGGKQIMEEINRAYKE</sequence>
<dbReference type="Proteomes" id="UP001652445">
    <property type="component" value="Unassembled WGS sequence"/>
</dbReference>
<dbReference type="InterPro" id="IPR050490">
    <property type="entry name" value="Bact_solute-bd_prot1"/>
</dbReference>
<organism evidence="7 8">
    <name type="scientific">Paenibacillus baimaensis</name>
    <dbReference type="NCBI Taxonomy" id="2982185"/>
    <lineage>
        <taxon>Bacteria</taxon>
        <taxon>Bacillati</taxon>
        <taxon>Bacillota</taxon>
        <taxon>Bacilli</taxon>
        <taxon>Bacillales</taxon>
        <taxon>Paenibacillaceae</taxon>
        <taxon>Paenibacillus</taxon>
    </lineage>
</organism>
<keyword evidence="2 6" id="KW-0732">Signal</keyword>
<keyword evidence="3" id="KW-0472">Membrane</keyword>
<evidence type="ECO:0000256" key="3">
    <source>
        <dbReference type="ARBA" id="ARBA00023136"/>
    </source>
</evidence>
<evidence type="ECO:0000256" key="2">
    <source>
        <dbReference type="ARBA" id="ARBA00022729"/>
    </source>
</evidence>
<protein>
    <submittedName>
        <fullName evidence="7">Extracellular solute-binding protein</fullName>
    </submittedName>
</protein>
<dbReference type="SUPFAM" id="SSF53850">
    <property type="entry name" value="Periplasmic binding protein-like II"/>
    <property type="match status" value="1"/>
</dbReference>
<gene>
    <name evidence="7" type="ORF">OB236_11050</name>
</gene>
<evidence type="ECO:0000256" key="4">
    <source>
        <dbReference type="ARBA" id="ARBA00023139"/>
    </source>
</evidence>
<dbReference type="PANTHER" id="PTHR43649:SF33">
    <property type="entry name" value="POLYGALACTURONAN_RHAMNOGALACTURONAN-BINDING PROTEIN YTCQ"/>
    <property type="match status" value="1"/>
</dbReference>
<keyword evidence="8" id="KW-1185">Reference proteome</keyword>
<evidence type="ECO:0000313" key="7">
    <source>
        <dbReference type="EMBL" id="MCU6792656.1"/>
    </source>
</evidence>
<reference evidence="7 8" key="1">
    <citation type="submission" date="2022-09" db="EMBL/GenBank/DDBJ databases">
        <authorList>
            <person name="Han X.L."/>
            <person name="Wang Q."/>
            <person name="Lu T."/>
        </authorList>
    </citation>
    <scope>NUCLEOTIDE SEQUENCE [LARGE SCALE GENOMIC DNA]</scope>
    <source>
        <strain evidence="7 8">WQ 127069</strain>
    </source>
</reference>
<evidence type="ECO:0000313" key="8">
    <source>
        <dbReference type="Proteomes" id="UP001652445"/>
    </source>
</evidence>
<evidence type="ECO:0000256" key="5">
    <source>
        <dbReference type="ARBA" id="ARBA00023288"/>
    </source>
</evidence>
<dbReference type="Pfam" id="PF01547">
    <property type="entry name" value="SBP_bac_1"/>
    <property type="match status" value="1"/>
</dbReference>
<dbReference type="PANTHER" id="PTHR43649">
    <property type="entry name" value="ARABINOSE-BINDING PROTEIN-RELATED"/>
    <property type="match status" value="1"/>
</dbReference>
<feature type="chain" id="PRO_5046506870" evidence="6">
    <location>
        <begin position="24"/>
        <end position="509"/>
    </location>
</feature>
<comment type="caution">
    <text evidence="7">The sequence shown here is derived from an EMBL/GenBank/DDBJ whole genome shotgun (WGS) entry which is preliminary data.</text>
</comment>
<dbReference type="InterPro" id="IPR006059">
    <property type="entry name" value="SBP"/>
</dbReference>